<dbReference type="Gene3D" id="3.30.750.24">
    <property type="entry name" value="STAS domain"/>
    <property type="match status" value="1"/>
</dbReference>
<gene>
    <name evidence="2" type="ORF">I8J34_15910</name>
</gene>
<dbReference type="AlphaFoldDB" id="A0A944DC11"/>
<sequence>MSQDAPRSWRPTTQLTFETAGEMRDAARRAVAEGARRIDLSEVPQADSAGLALLLDVCREAKRQKQSIDIVGLPDGLTSLADLYGVSDLLPLADSASA</sequence>
<dbReference type="RefSeq" id="WP_214362617.1">
    <property type="nucleotide sequence ID" value="NZ_JAEKFT010000019.1"/>
</dbReference>
<dbReference type="PROSITE" id="PS50801">
    <property type="entry name" value="STAS"/>
    <property type="match status" value="1"/>
</dbReference>
<dbReference type="InterPro" id="IPR052746">
    <property type="entry name" value="MlaB_ABC_Transporter"/>
</dbReference>
<dbReference type="SUPFAM" id="SSF52091">
    <property type="entry name" value="SpoIIaa-like"/>
    <property type="match status" value="1"/>
</dbReference>
<dbReference type="EMBL" id="JAEKFT010000019">
    <property type="protein sequence ID" value="MBT0962667.1"/>
    <property type="molecule type" value="Genomic_DNA"/>
</dbReference>
<evidence type="ECO:0000259" key="1">
    <source>
        <dbReference type="PROSITE" id="PS50801"/>
    </source>
</evidence>
<dbReference type="InterPro" id="IPR058548">
    <property type="entry name" value="MlaB-like_STAS"/>
</dbReference>
<reference evidence="3" key="1">
    <citation type="journal article" date="2022" name="ISME J.">
        <title>Genetic and phylogenetic analysis of dissimilatory iodate-reducing bacteria identifies potential niches across the world's oceans.</title>
        <authorList>
            <person name="Reyes-Umana V."/>
            <person name="Henning Z."/>
            <person name="Lee K."/>
            <person name="Barnum T.P."/>
            <person name="Coates J.D."/>
        </authorList>
    </citation>
    <scope>NUCLEOTIDE SEQUENCE [LARGE SCALE GENOMIC DNA]</scope>
    <source>
        <strain evidence="3">IR12</strain>
    </source>
</reference>
<dbReference type="InterPro" id="IPR002645">
    <property type="entry name" value="STAS_dom"/>
</dbReference>
<dbReference type="PANTHER" id="PTHR35849:SF1">
    <property type="entry name" value="INTERMEMBRANE PHOSPHOLIPID TRANSPORT SYSTEM BINDING PROTEIN MLAB"/>
    <property type="match status" value="1"/>
</dbReference>
<protein>
    <submittedName>
        <fullName evidence="2">STAS domain-containing protein</fullName>
    </submittedName>
</protein>
<dbReference type="CDD" id="cd07043">
    <property type="entry name" value="STAS_anti-anti-sigma_factors"/>
    <property type="match status" value="1"/>
</dbReference>
<comment type="caution">
    <text evidence="2">The sequence shown here is derived from an EMBL/GenBank/DDBJ whole genome shotgun (WGS) entry which is preliminary data.</text>
</comment>
<name>A0A944DC11_DENI1</name>
<feature type="domain" description="STAS" evidence="1">
    <location>
        <begin position="14"/>
        <end position="98"/>
    </location>
</feature>
<evidence type="ECO:0000313" key="2">
    <source>
        <dbReference type="EMBL" id="MBT0962667.1"/>
    </source>
</evidence>
<accession>A0A944DC11</accession>
<keyword evidence="3" id="KW-1185">Reference proteome</keyword>
<dbReference type="Pfam" id="PF13466">
    <property type="entry name" value="STAS_2"/>
    <property type="match status" value="1"/>
</dbReference>
<dbReference type="Proteomes" id="UP000694660">
    <property type="component" value="Unassembled WGS sequence"/>
</dbReference>
<evidence type="ECO:0000313" key="3">
    <source>
        <dbReference type="Proteomes" id="UP000694660"/>
    </source>
</evidence>
<dbReference type="PANTHER" id="PTHR35849">
    <property type="entry name" value="BLR2341 PROTEIN"/>
    <property type="match status" value="1"/>
</dbReference>
<dbReference type="InterPro" id="IPR036513">
    <property type="entry name" value="STAS_dom_sf"/>
</dbReference>
<organism evidence="2 3">
    <name type="scientific">Denitromonas iodatirespirans</name>
    <dbReference type="NCBI Taxonomy" id="2795389"/>
    <lineage>
        <taxon>Bacteria</taxon>
        <taxon>Pseudomonadati</taxon>
        <taxon>Pseudomonadota</taxon>
        <taxon>Betaproteobacteria</taxon>
        <taxon>Rhodocyclales</taxon>
        <taxon>Zoogloeaceae</taxon>
        <taxon>Denitromonas</taxon>
    </lineage>
</organism>
<proteinExistence type="predicted"/>